<keyword evidence="2" id="KW-0129">CBS domain</keyword>
<dbReference type="InterPro" id="IPR051462">
    <property type="entry name" value="CBS_domain-containing"/>
</dbReference>
<evidence type="ECO:0000259" key="3">
    <source>
        <dbReference type="PROSITE" id="PS51371"/>
    </source>
</evidence>
<organism evidence="4 5">
    <name type="scientific">Cupriavidus malaysiensis</name>
    <dbReference type="NCBI Taxonomy" id="367825"/>
    <lineage>
        <taxon>Bacteria</taxon>
        <taxon>Pseudomonadati</taxon>
        <taxon>Pseudomonadota</taxon>
        <taxon>Betaproteobacteria</taxon>
        <taxon>Burkholderiales</taxon>
        <taxon>Burkholderiaceae</taxon>
        <taxon>Cupriavidus</taxon>
    </lineage>
</organism>
<protein>
    <recommendedName>
        <fullName evidence="3">CBS domain-containing protein</fullName>
    </recommendedName>
</protein>
<dbReference type="Proteomes" id="UP000177515">
    <property type="component" value="Chromosome 2"/>
</dbReference>
<evidence type="ECO:0000256" key="1">
    <source>
        <dbReference type="ARBA" id="ARBA00022737"/>
    </source>
</evidence>
<dbReference type="InterPro" id="IPR000644">
    <property type="entry name" value="CBS_dom"/>
</dbReference>
<dbReference type="PROSITE" id="PS51371">
    <property type="entry name" value="CBS"/>
    <property type="match status" value="2"/>
</dbReference>
<dbReference type="Gene3D" id="3.10.580.10">
    <property type="entry name" value="CBS-domain"/>
    <property type="match status" value="1"/>
</dbReference>
<accession>A0ABM6FF58</accession>
<keyword evidence="1" id="KW-0677">Repeat</keyword>
<feature type="domain" description="CBS" evidence="3">
    <location>
        <begin position="7"/>
        <end position="66"/>
    </location>
</feature>
<dbReference type="PANTHER" id="PTHR48108:SF34">
    <property type="entry name" value="CBS DOMAIN-CONTAINING PROTEIN YHCV"/>
    <property type="match status" value="1"/>
</dbReference>
<gene>
    <name evidence="4" type="ORF">BKK80_33865</name>
</gene>
<name>A0ABM6FF58_9BURK</name>
<dbReference type="Pfam" id="PF00571">
    <property type="entry name" value="CBS"/>
    <property type="match status" value="2"/>
</dbReference>
<dbReference type="SMART" id="SM00116">
    <property type="entry name" value="CBS"/>
    <property type="match status" value="2"/>
</dbReference>
<dbReference type="EMBL" id="CP017755">
    <property type="protein sequence ID" value="AOZ10542.1"/>
    <property type="molecule type" value="Genomic_DNA"/>
</dbReference>
<evidence type="ECO:0000256" key="2">
    <source>
        <dbReference type="PROSITE-ProRule" id="PRU00703"/>
    </source>
</evidence>
<sequence length="158" mass="17157">MRVDEVCSHALHHVSATCTLREAAQLMRDRRAKLLFVTEQDGPYQRILGVVTDRDMVVHGLADLPACGEALVTCVMTPGVITTERHAAVSDALRSMLAHGVRRLAVRDGESAVIGLLTLDDAVRSLSAEVDMVSNVLRRERSENGLPGEMAATPAFRL</sequence>
<dbReference type="RefSeq" id="WP_071017813.1">
    <property type="nucleotide sequence ID" value="NZ_CP017755.1"/>
</dbReference>
<evidence type="ECO:0000313" key="5">
    <source>
        <dbReference type="Proteomes" id="UP000177515"/>
    </source>
</evidence>
<keyword evidence="5" id="KW-1185">Reference proteome</keyword>
<reference evidence="4 5" key="1">
    <citation type="submission" date="2016-10" db="EMBL/GenBank/DDBJ databases">
        <title>Complete genome sequences of three Cupriavidus strains isolated from various Malaysian environments.</title>
        <authorList>
            <person name="Abdullah A.A.-A."/>
            <person name="Shafie N.A.H."/>
            <person name="Lau N.S."/>
        </authorList>
    </citation>
    <scope>NUCLEOTIDE SEQUENCE [LARGE SCALE GENOMIC DNA]</scope>
    <source>
        <strain evidence="4 5">USMAA1020</strain>
    </source>
</reference>
<evidence type="ECO:0000313" key="4">
    <source>
        <dbReference type="EMBL" id="AOZ10542.1"/>
    </source>
</evidence>
<dbReference type="PANTHER" id="PTHR48108">
    <property type="entry name" value="CBS DOMAIN-CONTAINING PROTEIN CBSX2, CHLOROPLASTIC"/>
    <property type="match status" value="1"/>
</dbReference>
<dbReference type="InterPro" id="IPR046342">
    <property type="entry name" value="CBS_dom_sf"/>
</dbReference>
<proteinExistence type="predicted"/>
<dbReference type="SUPFAM" id="SSF54631">
    <property type="entry name" value="CBS-domain pair"/>
    <property type="match status" value="1"/>
</dbReference>
<feature type="domain" description="CBS" evidence="3">
    <location>
        <begin position="76"/>
        <end position="132"/>
    </location>
</feature>